<sequence length="155" mass="17325">MKAGAGEFLRVPLAFCVVQHGLNESRLLKEKVDSLTQESATTRPKTENTSDFGSGHVELNVSISLWTRIEKIMTITIAGEHHGSDLKISSLHAVVSQVIFRQVGLLHPVFSWFLRIRATAQIFLTATHTTHVIHPSKCKIPRNITRETKTVLQSF</sequence>
<proteinExistence type="predicted"/>
<dbReference type="AlphaFoldDB" id="A0A1V4JPC2"/>
<dbReference type="EMBL" id="LSYS01006880">
    <property type="protein sequence ID" value="OPJ74033.1"/>
    <property type="molecule type" value="Genomic_DNA"/>
</dbReference>
<dbReference type="Proteomes" id="UP000190648">
    <property type="component" value="Unassembled WGS sequence"/>
</dbReference>
<accession>A0A1V4JPC2</accession>
<evidence type="ECO:0000313" key="1">
    <source>
        <dbReference type="EMBL" id="OPJ74033.1"/>
    </source>
</evidence>
<gene>
    <name evidence="1" type="ORF">AV530_013421</name>
</gene>
<protein>
    <submittedName>
        <fullName evidence="1">Uncharacterized protein</fullName>
    </submittedName>
</protein>
<keyword evidence="2" id="KW-1185">Reference proteome</keyword>
<reference evidence="1 2" key="1">
    <citation type="submission" date="2016-02" db="EMBL/GenBank/DDBJ databases">
        <title>Band-tailed pigeon sequencing and assembly.</title>
        <authorList>
            <person name="Soares A.E."/>
            <person name="Novak B.J."/>
            <person name="Rice E.S."/>
            <person name="O'Connell B."/>
            <person name="Chang D."/>
            <person name="Weber S."/>
            <person name="Shapiro B."/>
        </authorList>
    </citation>
    <scope>NUCLEOTIDE SEQUENCE [LARGE SCALE GENOMIC DNA]</scope>
    <source>
        <strain evidence="1">BTP2013</strain>
        <tissue evidence="1">Blood</tissue>
    </source>
</reference>
<comment type="caution">
    <text evidence="1">The sequence shown here is derived from an EMBL/GenBank/DDBJ whole genome shotgun (WGS) entry which is preliminary data.</text>
</comment>
<evidence type="ECO:0000313" key="2">
    <source>
        <dbReference type="Proteomes" id="UP000190648"/>
    </source>
</evidence>
<name>A0A1V4JPC2_PATFA</name>
<organism evidence="1 2">
    <name type="scientific">Patagioenas fasciata monilis</name>
    <dbReference type="NCBI Taxonomy" id="372326"/>
    <lineage>
        <taxon>Eukaryota</taxon>
        <taxon>Metazoa</taxon>
        <taxon>Chordata</taxon>
        <taxon>Craniata</taxon>
        <taxon>Vertebrata</taxon>
        <taxon>Euteleostomi</taxon>
        <taxon>Archelosauria</taxon>
        <taxon>Archosauria</taxon>
        <taxon>Dinosauria</taxon>
        <taxon>Saurischia</taxon>
        <taxon>Theropoda</taxon>
        <taxon>Coelurosauria</taxon>
        <taxon>Aves</taxon>
        <taxon>Neognathae</taxon>
        <taxon>Neoaves</taxon>
        <taxon>Columbimorphae</taxon>
        <taxon>Columbiformes</taxon>
        <taxon>Columbidae</taxon>
        <taxon>Patagioenas</taxon>
    </lineage>
</organism>